<dbReference type="Gene3D" id="2.60.120.10">
    <property type="entry name" value="Jelly Rolls"/>
    <property type="match status" value="1"/>
</dbReference>
<keyword evidence="3" id="KW-1185">Reference proteome</keyword>
<gene>
    <name evidence="2" type="primary">wxcM</name>
    <name evidence="2" type="ORF">CMC5_048520</name>
</gene>
<protein>
    <submittedName>
        <fullName evidence="2">WxcM domain-containing protein</fullName>
    </submittedName>
</protein>
<dbReference type="Pfam" id="PF05523">
    <property type="entry name" value="FdtA"/>
    <property type="match status" value="1"/>
</dbReference>
<dbReference type="OrthoDB" id="272049at2"/>
<dbReference type="InterPro" id="IPR011051">
    <property type="entry name" value="RmlC_Cupin_sf"/>
</dbReference>
<dbReference type="InterPro" id="IPR014710">
    <property type="entry name" value="RmlC-like_jellyroll"/>
</dbReference>
<evidence type="ECO:0000313" key="2">
    <source>
        <dbReference type="EMBL" id="AKT40696.1"/>
    </source>
</evidence>
<name>A0A0K1EIK7_CHOCO</name>
<sequence length="137" mass="15605">MPLGAFRFLDVPSHRDPRGLLGFVEGSRDIPFAIRRVYYICQVPPGTERGGHAHRRLEQLFIPLAGSFRMRLDDGETQHDLLLDSPTRALHLSPILWRELYDFSPGAACLILASEPYDEAEYIRDHETFLAATRASR</sequence>
<dbReference type="CDD" id="cd20292">
    <property type="entry name" value="cupin_QdtA-like"/>
    <property type="match status" value="1"/>
</dbReference>
<evidence type="ECO:0000259" key="1">
    <source>
        <dbReference type="Pfam" id="PF05523"/>
    </source>
</evidence>
<proteinExistence type="predicted"/>
<feature type="domain" description="Sugar 3,4-ketoisomerase QdtA cupin" evidence="1">
    <location>
        <begin position="7"/>
        <end position="133"/>
    </location>
</feature>
<dbReference type="Proteomes" id="UP000067626">
    <property type="component" value="Chromosome"/>
</dbReference>
<dbReference type="KEGG" id="ccro:CMC5_048520"/>
<reference evidence="2 3" key="1">
    <citation type="submission" date="2015-07" db="EMBL/GenBank/DDBJ databases">
        <title>Genome analysis of myxobacterium Chondromyces crocatus Cm c5 reveals a high potential for natural compound synthesis and the genetic basis for the loss of fruiting body formation.</title>
        <authorList>
            <person name="Zaburannyi N."/>
            <person name="Bunk B."/>
            <person name="Maier J."/>
            <person name="Overmann J."/>
            <person name="Mueller R."/>
        </authorList>
    </citation>
    <scope>NUCLEOTIDE SEQUENCE [LARGE SCALE GENOMIC DNA]</scope>
    <source>
        <strain evidence="2 3">Cm c5</strain>
    </source>
</reference>
<dbReference type="PATRIC" id="fig|52.7.peg.5361"/>
<dbReference type="EMBL" id="CP012159">
    <property type="protein sequence ID" value="AKT40696.1"/>
    <property type="molecule type" value="Genomic_DNA"/>
</dbReference>
<dbReference type="STRING" id="52.CMC5_048520"/>
<dbReference type="AlphaFoldDB" id="A0A0K1EIK7"/>
<accession>A0A0K1EIK7</accession>
<dbReference type="SUPFAM" id="SSF51182">
    <property type="entry name" value="RmlC-like cupins"/>
    <property type="match status" value="1"/>
</dbReference>
<dbReference type="InterPro" id="IPR008894">
    <property type="entry name" value="QdtA_cupin_dom"/>
</dbReference>
<organism evidence="2 3">
    <name type="scientific">Chondromyces crocatus</name>
    <dbReference type="NCBI Taxonomy" id="52"/>
    <lineage>
        <taxon>Bacteria</taxon>
        <taxon>Pseudomonadati</taxon>
        <taxon>Myxococcota</taxon>
        <taxon>Polyangia</taxon>
        <taxon>Polyangiales</taxon>
        <taxon>Polyangiaceae</taxon>
        <taxon>Chondromyces</taxon>
    </lineage>
</organism>
<evidence type="ECO:0000313" key="3">
    <source>
        <dbReference type="Proteomes" id="UP000067626"/>
    </source>
</evidence>
<dbReference type="RefSeq" id="WP_050432593.1">
    <property type="nucleotide sequence ID" value="NZ_CP012159.1"/>
</dbReference>